<feature type="transmembrane region" description="Helical" evidence="6">
    <location>
        <begin position="182"/>
        <end position="203"/>
    </location>
</feature>
<keyword evidence="4 6" id="KW-1133">Transmembrane helix</keyword>
<feature type="transmembrane region" description="Helical" evidence="6">
    <location>
        <begin position="381"/>
        <end position="400"/>
    </location>
</feature>
<dbReference type="RefSeq" id="WP_075152450.1">
    <property type="nucleotide sequence ID" value="NZ_CP018820.1"/>
</dbReference>
<dbReference type="Pfam" id="PF07690">
    <property type="entry name" value="MFS_1"/>
    <property type="match status" value="1"/>
</dbReference>
<dbReference type="STRING" id="93064.BRX40_17315"/>
<organism evidence="7 8">
    <name type="scientific">Sphingomonas koreensis</name>
    <dbReference type="NCBI Taxonomy" id="93064"/>
    <lineage>
        <taxon>Bacteria</taxon>
        <taxon>Pseudomonadati</taxon>
        <taxon>Pseudomonadota</taxon>
        <taxon>Alphaproteobacteria</taxon>
        <taxon>Sphingomonadales</taxon>
        <taxon>Sphingomonadaceae</taxon>
        <taxon>Sphingomonas</taxon>
    </lineage>
</organism>
<dbReference type="PANTHER" id="PTHR43702">
    <property type="entry name" value="L-FUCOSE-PROTON SYMPORTER"/>
    <property type="match status" value="1"/>
</dbReference>
<evidence type="ECO:0008006" key="9">
    <source>
        <dbReference type="Google" id="ProtNLM"/>
    </source>
</evidence>
<evidence type="ECO:0000256" key="4">
    <source>
        <dbReference type="ARBA" id="ARBA00022989"/>
    </source>
</evidence>
<dbReference type="InterPro" id="IPR050375">
    <property type="entry name" value="MFS_TsgA-like"/>
</dbReference>
<feature type="transmembrane region" description="Helical" evidence="6">
    <location>
        <begin position="51"/>
        <end position="70"/>
    </location>
</feature>
<dbReference type="GO" id="GO:0005886">
    <property type="term" value="C:plasma membrane"/>
    <property type="evidence" value="ECO:0007669"/>
    <property type="project" value="UniProtKB-SubCell"/>
</dbReference>
<protein>
    <recommendedName>
        <fullName evidence="9">Glucose/galactose MFS transporter</fullName>
    </recommendedName>
</protein>
<dbReference type="PANTHER" id="PTHR43702:SF3">
    <property type="entry name" value="PROTEIN TSGA"/>
    <property type="match status" value="1"/>
</dbReference>
<keyword evidence="2" id="KW-1003">Cell membrane</keyword>
<dbReference type="Gene3D" id="1.20.1250.20">
    <property type="entry name" value="MFS general substrate transporter like domains"/>
    <property type="match status" value="2"/>
</dbReference>
<dbReference type="EMBL" id="CP018820">
    <property type="protein sequence ID" value="APR53934.1"/>
    <property type="molecule type" value="Genomic_DNA"/>
</dbReference>
<reference evidence="8" key="1">
    <citation type="submission" date="2016-12" db="EMBL/GenBank/DDBJ databases">
        <title>Whole genome sequencing of Sphingomonas sp. ABOJV.</title>
        <authorList>
            <person name="Conlan S."/>
            <person name="Thomas P.J."/>
            <person name="Mullikin J."/>
            <person name="Palmore T.N."/>
            <person name="Frank K.M."/>
            <person name="Segre J.A."/>
        </authorList>
    </citation>
    <scope>NUCLEOTIDE SEQUENCE [LARGE SCALE GENOMIC DNA]</scope>
    <source>
        <strain evidence="8">ABOJV</strain>
    </source>
</reference>
<accession>A0A1L6JDE6</accession>
<feature type="transmembrane region" description="Helical" evidence="6">
    <location>
        <begin position="77"/>
        <end position="95"/>
    </location>
</feature>
<evidence type="ECO:0000313" key="8">
    <source>
        <dbReference type="Proteomes" id="UP000185161"/>
    </source>
</evidence>
<name>A0A1L6JDE6_9SPHN</name>
<evidence type="ECO:0000256" key="6">
    <source>
        <dbReference type="SAM" id="Phobius"/>
    </source>
</evidence>
<proteinExistence type="predicted"/>
<dbReference type="Proteomes" id="UP000185161">
    <property type="component" value="Chromosome"/>
</dbReference>
<feature type="transmembrane region" description="Helical" evidence="6">
    <location>
        <begin position="356"/>
        <end position="375"/>
    </location>
</feature>
<dbReference type="KEGG" id="skr:BRX40_17315"/>
<feature type="transmembrane region" description="Helical" evidence="6">
    <location>
        <begin position="260"/>
        <end position="282"/>
    </location>
</feature>
<keyword evidence="8" id="KW-1185">Reference proteome</keyword>
<dbReference type="InterPro" id="IPR011701">
    <property type="entry name" value="MFS"/>
</dbReference>
<dbReference type="SUPFAM" id="SSF103473">
    <property type="entry name" value="MFS general substrate transporter"/>
    <property type="match status" value="1"/>
</dbReference>
<evidence type="ECO:0000256" key="3">
    <source>
        <dbReference type="ARBA" id="ARBA00022692"/>
    </source>
</evidence>
<dbReference type="GO" id="GO:0022857">
    <property type="term" value="F:transmembrane transporter activity"/>
    <property type="evidence" value="ECO:0007669"/>
    <property type="project" value="InterPro"/>
</dbReference>
<feature type="transmembrane region" description="Helical" evidence="6">
    <location>
        <begin position="294"/>
        <end position="314"/>
    </location>
</feature>
<sequence length="423" mass="42848">MAGAALSSRAAFAAVAALFFAWGFVCANNDPLIAAVRQVFRLSWTEALLTHIVFFFAFATVSLPAAALLARAGATRTILIALGSMLAGCLVIQAVRWVPAFGVVLGGLFLLAAGVATLQVAANPLAAALGPPGQRHFRLTLAHSLNSLGMVCGAHFGAKLLLAEMNLTPAMPASRVAGAPTIAQAFLVIGGLIFGLALLTLAVRRTIERAAPAPAPGGGLGDALRSRWAIAGAAAIGLYVGAEVSIGSVLIPFLSSPDTLGLPAAVAGAYVANLYWGGALAGRFLGSWALRFIPAARLLALFAGSAAALCLAALVLPGPAAAWCVLAIGLFNSILFPTVFGLTLERAGVSEAATSGLLCVAIGAGAVLPFLVGRIADEAGLGWTFVIPMIGYVYILGFAFRAAASPGPGSSAVNRRPGSRAER</sequence>
<feature type="transmembrane region" description="Helical" evidence="6">
    <location>
        <begin position="228"/>
        <end position="254"/>
    </location>
</feature>
<evidence type="ECO:0000256" key="1">
    <source>
        <dbReference type="ARBA" id="ARBA00004429"/>
    </source>
</evidence>
<keyword evidence="3 6" id="KW-0812">Transmembrane</keyword>
<evidence type="ECO:0000256" key="5">
    <source>
        <dbReference type="ARBA" id="ARBA00023136"/>
    </source>
</evidence>
<dbReference type="AlphaFoldDB" id="A0A1L6JDE6"/>
<keyword evidence="5 6" id="KW-0472">Membrane</keyword>
<dbReference type="GeneID" id="44134318"/>
<feature type="transmembrane region" description="Helical" evidence="6">
    <location>
        <begin position="320"/>
        <end position="344"/>
    </location>
</feature>
<comment type="subcellular location">
    <subcellularLocation>
        <location evidence="1">Cell inner membrane</location>
        <topology evidence="1">Multi-pass membrane protein</topology>
    </subcellularLocation>
</comment>
<evidence type="ECO:0000256" key="2">
    <source>
        <dbReference type="ARBA" id="ARBA00022475"/>
    </source>
</evidence>
<dbReference type="InterPro" id="IPR036259">
    <property type="entry name" value="MFS_trans_sf"/>
</dbReference>
<evidence type="ECO:0000313" key="7">
    <source>
        <dbReference type="EMBL" id="APR53934.1"/>
    </source>
</evidence>
<feature type="transmembrane region" description="Helical" evidence="6">
    <location>
        <begin position="101"/>
        <end position="129"/>
    </location>
</feature>
<gene>
    <name evidence="7" type="ORF">BRX40_17315</name>
</gene>